<dbReference type="PROSITE" id="PS00958">
    <property type="entry name" value="TRANSALDOLASE_2"/>
    <property type="match status" value="1"/>
</dbReference>
<evidence type="ECO:0000313" key="4">
    <source>
        <dbReference type="EMBL" id="KAF6106586.1"/>
    </source>
</evidence>
<dbReference type="Proteomes" id="UP000664940">
    <property type="component" value="Unassembled WGS sequence"/>
</dbReference>
<dbReference type="InterPro" id="IPR013785">
    <property type="entry name" value="Aldolase_TIM"/>
</dbReference>
<evidence type="ECO:0000256" key="1">
    <source>
        <dbReference type="ARBA" id="ARBA00023270"/>
    </source>
</evidence>
<evidence type="ECO:0000256" key="3">
    <source>
        <dbReference type="SAM" id="MobiDB-lite"/>
    </source>
</evidence>
<gene>
    <name evidence="4" type="ORF">HJG60_018534</name>
</gene>
<keyword evidence="2" id="KW-0570">Pentose shunt</keyword>
<dbReference type="PANTHER" id="PTHR10683">
    <property type="entry name" value="TRANSALDOLASE"/>
    <property type="match status" value="1"/>
</dbReference>
<comment type="catalytic activity">
    <reaction evidence="2">
        <text>D-sedoheptulose 7-phosphate + D-glyceraldehyde 3-phosphate = D-erythrose 4-phosphate + beta-D-fructose 6-phosphate</text>
        <dbReference type="Rhea" id="RHEA:17053"/>
        <dbReference type="ChEBI" id="CHEBI:16897"/>
        <dbReference type="ChEBI" id="CHEBI:57483"/>
        <dbReference type="ChEBI" id="CHEBI:57634"/>
        <dbReference type="ChEBI" id="CHEBI:59776"/>
        <dbReference type="EC" id="2.2.1.2"/>
    </reaction>
</comment>
<dbReference type="Pfam" id="PF00923">
    <property type="entry name" value="TAL_FSA"/>
    <property type="match status" value="1"/>
</dbReference>
<dbReference type="Gene3D" id="3.20.20.70">
    <property type="entry name" value="Aldolase class I"/>
    <property type="match status" value="1"/>
</dbReference>
<dbReference type="InterPro" id="IPR018225">
    <property type="entry name" value="Transaldolase_AS"/>
</dbReference>
<dbReference type="PANTHER" id="PTHR10683:SF18">
    <property type="entry name" value="TRANSALDOLASE"/>
    <property type="match status" value="1"/>
</dbReference>
<evidence type="ECO:0000313" key="5">
    <source>
        <dbReference type="Proteomes" id="UP000664940"/>
    </source>
</evidence>
<dbReference type="InterPro" id="IPR001585">
    <property type="entry name" value="TAL/FSA"/>
</dbReference>
<comment type="caution">
    <text evidence="4">The sequence shown here is derived from an EMBL/GenBank/DDBJ whole genome shotgun (WGS) entry which is preliminary data.</text>
</comment>
<dbReference type="GO" id="GO:0005975">
    <property type="term" value="P:carbohydrate metabolic process"/>
    <property type="evidence" value="ECO:0007669"/>
    <property type="project" value="InterPro"/>
</dbReference>
<reference evidence="4 5" key="1">
    <citation type="journal article" date="2020" name="Nature">
        <title>Six reference-quality genomes reveal evolution of bat adaptations.</title>
        <authorList>
            <person name="Jebb D."/>
            <person name="Huang Z."/>
            <person name="Pippel M."/>
            <person name="Hughes G.M."/>
            <person name="Lavrichenko K."/>
            <person name="Devanna P."/>
            <person name="Winkler S."/>
            <person name="Jermiin L.S."/>
            <person name="Skirmuntt E.C."/>
            <person name="Katzourakis A."/>
            <person name="Burkitt-Gray L."/>
            <person name="Ray D.A."/>
            <person name="Sullivan K.A.M."/>
            <person name="Roscito J.G."/>
            <person name="Kirilenko B.M."/>
            <person name="Davalos L.M."/>
            <person name="Corthals A.P."/>
            <person name="Power M.L."/>
            <person name="Jones G."/>
            <person name="Ransome R.D."/>
            <person name="Dechmann D.K.N."/>
            <person name="Locatelli A.G."/>
            <person name="Puechmaille S.J."/>
            <person name="Fedrigo O."/>
            <person name="Jarvis E.D."/>
            <person name="Hiller M."/>
            <person name="Vernes S.C."/>
            <person name="Myers E.W."/>
            <person name="Teeling E.C."/>
        </authorList>
    </citation>
    <scope>NUCLEOTIDE SEQUENCE [LARGE SCALE GENOMIC DNA]</scope>
    <source>
        <strain evidence="4">Bat1K_MPI-CBG_1</strain>
    </source>
</reference>
<comment type="function">
    <text evidence="2">Catalyzes the rate-limiting step of the non-oxidative phase in the pentose phosphate pathway. Catalyzes the reversible conversion of sedheptulose-7-phosphate and D-glyceraldehyde 3-phosphate into erythrose-4-phosphate and beta-D-fructose 6-phosphate.</text>
</comment>
<keyword evidence="2" id="KW-0808">Transferase</keyword>
<feature type="region of interest" description="Disordered" evidence="3">
    <location>
        <begin position="388"/>
        <end position="424"/>
    </location>
</feature>
<proteinExistence type="predicted"/>
<dbReference type="UniPathway" id="UPA00115">
    <property type="reaction ID" value="UER00414"/>
</dbReference>
<feature type="compositionally biased region" description="Low complexity" evidence="3">
    <location>
        <begin position="468"/>
        <end position="487"/>
    </location>
</feature>
<dbReference type="EC" id="2.2.1.2" evidence="2"/>
<dbReference type="AlphaFoldDB" id="A0A834E797"/>
<sequence length="597" mass="63140">MPRPSHGHSPVPDCPWCPPVLSPAPFPGPPRLCGSPQMCLSEGSFYTSIRVRTVPSGNSGPWPGRAGGLGASGPLCALGLPSPNPALPPGGFALPSPPTSGPHPVMAEGHSAPGVSDEECLGTHTPSALVGGPTALAVVCWPEWDPSVGLGPARTLGRRSVLGPALCTALHPSTQAAPKGGFPHVLGDGGVPLGIRRFRRRLLHAPRAAHSVRGGVPATEGGTRGLSEGTWASVLQGPLHPTPQAAACAFRLNFRAQEGQIQNAIDKLYVLFGAEILKKIPGRVSTEVDARLSFDKEAMVARARRLIELYKDAGVGKDRVLIKLSSTWEGIQAGKELEEQHGIHCNMTLLFSFAQAVACAEAGVTLISPFVGRILDWHVANTDKKVYEPLEDPGEQPAEGRGRGRQGSRWGPGSHSAWAPSSRREKCHQDLQLLQEVWLQDHRHGRLLPQHGRNQGAGGLRLPHHLPQAPGGAAQGRQQAGAHAVGQGRPGQRPGEDPSGREGLPLAAQRGPDGRGEALGRDPQVCRRRREAGAGAGGADVQHREREVARGRVLDGPAWSPGLIHTSLVTDLAIFLLIGAGTDHRFLILCKTFHLMH</sequence>
<dbReference type="GO" id="GO:0004801">
    <property type="term" value="F:transaldolase activity"/>
    <property type="evidence" value="ECO:0007669"/>
    <property type="project" value="UniProtKB-EC"/>
</dbReference>
<name>A0A834E797_9CHIR</name>
<feature type="region of interest" description="Disordered" evidence="3">
    <location>
        <begin position="447"/>
        <end position="523"/>
    </location>
</feature>
<keyword evidence="1" id="KW-0704">Schiff base</keyword>
<protein>
    <recommendedName>
        <fullName evidence="2">Transaldolase</fullName>
        <ecNumber evidence="2">2.2.1.2</ecNumber>
    </recommendedName>
</protein>
<evidence type="ECO:0000256" key="2">
    <source>
        <dbReference type="RuleBase" id="RU000501"/>
    </source>
</evidence>
<comment type="pathway">
    <text evidence="2">Carbohydrate degradation; pentose phosphate pathway; D-glyceraldehyde 3-phosphate and beta-D-fructose 6-phosphate from D-ribose 5-phosphate and D-xylulose 5-phosphate (non-oxidative stage): step 2/3.</text>
</comment>
<dbReference type="SUPFAM" id="SSF51569">
    <property type="entry name" value="Aldolase"/>
    <property type="match status" value="1"/>
</dbReference>
<dbReference type="EMBL" id="JABVXQ010000006">
    <property type="protein sequence ID" value="KAF6106586.1"/>
    <property type="molecule type" value="Genomic_DNA"/>
</dbReference>
<accession>A0A834E797</accession>
<dbReference type="GO" id="GO:0009052">
    <property type="term" value="P:pentose-phosphate shunt, non-oxidative branch"/>
    <property type="evidence" value="ECO:0007669"/>
    <property type="project" value="TreeGrafter"/>
</dbReference>
<organism evidence="4 5">
    <name type="scientific">Phyllostomus discolor</name>
    <name type="common">pale spear-nosed bat</name>
    <dbReference type="NCBI Taxonomy" id="89673"/>
    <lineage>
        <taxon>Eukaryota</taxon>
        <taxon>Metazoa</taxon>
        <taxon>Chordata</taxon>
        <taxon>Craniata</taxon>
        <taxon>Vertebrata</taxon>
        <taxon>Euteleostomi</taxon>
        <taxon>Mammalia</taxon>
        <taxon>Eutheria</taxon>
        <taxon>Laurasiatheria</taxon>
        <taxon>Chiroptera</taxon>
        <taxon>Yangochiroptera</taxon>
        <taxon>Phyllostomidae</taxon>
        <taxon>Phyllostominae</taxon>
        <taxon>Phyllostomus</taxon>
    </lineage>
</organism>